<dbReference type="GO" id="GO:0006362">
    <property type="term" value="P:transcription elongation by RNA polymerase I"/>
    <property type="evidence" value="ECO:0007669"/>
    <property type="project" value="TreeGrafter"/>
</dbReference>
<dbReference type="GO" id="GO:0000428">
    <property type="term" value="C:DNA-directed RNA polymerase complex"/>
    <property type="evidence" value="ECO:0007669"/>
    <property type="project" value="UniProtKB-KW"/>
</dbReference>
<keyword evidence="4" id="KW-0240">DNA-directed RNA polymerase</keyword>
<dbReference type="InterPro" id="IPR035913">
    <property type="entry name" value="RPB5-like_sf"/>
</dbReference>
<sequence>MQNTKSELLLLYKIKRTELQLASDRGYRLPKETASRGFHVKTEYNISSQVYQKFRNYLISRSSIRGLSVNPPVNRTLLDFLTVKYPEDVGVRNDFFDTLYNLFIDYSKNMNTFISKTIINTILDYDGVSTNLYQEVDEDLLDILNKTITTKDLRSIGSLMNLDTVILKNNPGFTQENIDIFIKYLDGIAEGGAKDTSFAVTQLRKMTVTSDDPTPQDLARFEAFLNSRTTEGKVKGKKILRSGMNEIYTADISGVAVLGIPRRQIPEAAQNEVKGIVEELQDNAKLLVCYAAIEEESKSTGKSMIGELLGLIKEKSPSQVLFVYSKQLSSDANKELNKAILGIKNIRNIQTVHETFLVFNCSRHVLVPKHKLLTEEEARRFLSEGKFSMSQLPSMCSDDPQVIYLGASPGKIIRITRKPVIFDTFREVVYRRVATGAMPKMTKAKAVKTLKEDT</sequence>
<feature type="domain" description="RNA polymerase subunit H/Rpb5 C-terminal" evidence="3">
    <location>
        <begin position="359"/>
        <end position="433"/>
    </location>
</feature>
<dbReference type="GO" id="GO:0003677">
    <property type="term" value="F:DNA binding"/>
    <property type="evidence" value="ECO:0007669"/>
    <property type="project" value="InterPro"/>
</dbReference>
<comment type="similarity">
    <text evidence="2">Belongs to the archaeal Rpo5/eukaryotic RPB5 RNA polymerase subunit family.</text>
</comment>
<dbReference type="Pfam" id="PF01191">
    <property type="entry name" value="RNA_pol_Rpb5_C"/>
    <property type="match status" value="1"/>
</dbReference>
<evidence type="ECO:0000256" key="2">
    <source>
        <dbReference type="ARBA" id="ARBA00025765"/>
    </source>
</evidence>
<accession>A0A3G5AKH4</accession>
<organism evidence="4">
    <name type="scientific">Solumvirus sp</name>
    <dbReference type="NCBI Taxonomy" id="2487773"/>
    <lineage>
        <taxon>Viruses</taxon>
        <taxon>Pithoviruses</taxon>
    </lineage>
</organism>
<protein>
    <submittedName>
        <fullName evidence="4">RPB5 subunit of DNA-directed RNA polymerase</fullName>
    </submittedName>
</protein>
<gene>
    <name evidence="4" type="ORF">Solumvirus6_14</name>
</gene>
<evidence type="ECO:0000313" key="4">
    <source>
        <dbReference type="EMBL" id="AYV86379.1"/>
    </source>
</evidence>
<dbReference type="GO" id="GO:0042797">
    <property type="term" value="P:tRNA transcription by RNA polymerase III"/>
    <property type="evidence" value="ECO:0007669"/>
    <property type="project" value="TreeGrafter"/>
</dbReference>
<dbReference type="Gene3D" id="3.90.940.20">
    <property type="entry name" value="RPB5-like RNA polymerase subunit"/>
    <property type="match status" value="1"/>
</dbReference>
<evidence type="ECO:0000256" key="1">
    <source>
        <dbReference type="ARBA" id="ARBA00023163"/>
    </source>
</evidence>
<dbReference type="EMBL" id="MK072503">
    <property type="protein sequence ID" value="AYV86379.1"/>
    <property type="molecule type" value="Genomic_DNA"/>
</dbReference>
<dbReference type="InterPro" id="IPR020608">
    <property type="entry name" value="RNA_pol_subH/Rpb5_CS"/>
</dbReference>
<keyword evidence="1" id="KW-0804">Transcription</keyword>
<dbReference type="PANTHER" id="PTHR10535">
    <property type="entry name" value="DNA-DIRECTED RNA POLYMERASES I, II, AND III SUBUNIT RPABC1"/>
    <property type="match status" value="1"/>
</dbReference>
<dbReference type="GO" id="GO:0003899">
    <property type="term" value="F:DNA-directed RNA polymerase activity"/>
    <property type="evidence" value="ECO:0007669"/>
    <property type="project" value="InterPro"/>
</dbReference>
<dbReference type="PROSITE" id="PS01110">
    <property type="entry name" value="RNA_POL_H_23KD"/>
    <property type="match status" value="1"/>
</dbReference>
<dbReference type="InterPro" id="IPR000783">
    <property type="entry name" value="RNA_pol_subH/Rpb5_C"/>
</dbReference>
<name>A0A3G5AKH4_9VIRU</name>
<dbReference type="SUPFAM" id="SSF55287">
    <property type="entry name" value="RPB5-like RNA polymerase subunit"/>
    <property type="match status" value="1"/>
</dbReference>
<reference evidence="4" key="1">
    <citation type="submission" date="2018-10" db="EMBL/GenBank/DDBJ databases">
        <title>Hidden diversity of soil giant viruses.</title>
        <authorList>
            <person name="Schulz F."/>
            <person name="Alteio L."/>
            <person name="Goudeau D."/>
            <person name="Ryan E.M."/>
            <person name="Malmstrom R.R."/>
            <person name="Blanchard J."/>
            <person name="Woyke T."/>
        </authorList>
    </citation>
    <scope>NUCLEOTIDE SEQUENCE</scope>
    <source>
        <strain evidence="4">SMV1</strain>
    </source>
</reference>
<evidence type="ECO:0000259" key="3">
    <source>
        <dbReference type="Pfam" id="PF01191"/>
    </source>
</evidence>
<dbReference type="PANTHER" id="PTHR10535:SF0">
    <property type="entry name" value="DNA-DIRECTED RNA POLYMERASES I, II, AND III SUBUNIT RPABC1"/>
    <property type="match status" value="1"/>
</dbReference>
<dbReference type="GO" id="GO:0006366">
    <property type="term" value="P:transcription by RNA polymerase II"/>
    <property type="evidence" value="ECO:0007669"/>
    <property type="project" value="TreeGrafter"/>
</dbReference>
<dbReference type="InterPro" id="IPR014381">
    <property type="entry name" value="Arch_Rpo5/euc_Rpb5"/>
</dbReference>
<proteinExistence type="inferred from homology"/>